<evidence type="ECO:0000256" key="6">
    <source>
        <dbReference type="ARBA" id="ARBA00023125"/>
    </source>
</evidence>
<comment type="subcellular location">
    <subcellularLocation>
        <location evidence="1">Nucleus</location>
    </subcellularLocation>
</comment>
<keyword evidence="3" id="KW-0863">Zinc-finger</keyword>
<dbReference type="InterPro" id="IPR003656">
    <property type="entry name" value="Znf_BED"/>
</dbReference>
<dbReference type="GO" id="GO:0008270">
    <property type="term" value="F:zinc ion binding"/>
    <property type="evidence" value="ECO:0007669"/>
    <property type="project" value="UniProtKB-KW"/>
</dbReference>
<dbReference type="InterPro" id="IPR012337">
    <property type="entry name" value="RNaseH-like_sf"/>
</dbReference>
<keyword evidence="2" id="KW-0479">Metal-binding</keyword>
<evidence type="ECO:0000256" key="8">
    <source>
        <dbReference type="ARBA" id="ARBA00023242"/>
    </source>
</evidence>
<evidence type="ECO:0000256" key="2">
    <source>
        <dbReference type="ARBA" id="ARBA00022723"/>
    </source>
</evidence>
<evidence type="ECO:0000256" key="4">
    <source>
        <dbReference type="ARBA" id="ARBA00022833"/>
    </source>
</evidence>
<keyword evidence="5" id="KW-0805">Transcription regulation</keyword>
<dbReference type="SMART" id="SM00614">
    <property type="entry name" value="ZnF_BED"/>
    <property type="match status" value="1"/>
</dbReference>
<dbReference type="InterPro" id="IPR036236">
    <property type="entry name" value="Znf_C2H2_sf"/>
</dbReference>
<dbReference type="InterPro" id="IPR052035">
    <property type="entry name" value="ZnF_BED_domain_contain"/>
</dbReference>
<proteinExistence type="predicted"/>
<dbReference type="AlphaFoldDB" id="A0A9N9HSB9"/>
<evidence type="ECO:0000259" key="10">
    <source>
        <dbReference type="Pfam" id="PF02892"/>
    </source>
</evidence>
<feature type="region of interest" description="Disordered" evidence="9">
    <location>
        <begin position="248"/>
        <end position="308"/>
    </location>
</feature>
<dbReference type="PANTHER" id="PTHR46481:SF10">
    <property type="entry name" value="ZINC FINGER BED DOMAIN-CONTAINING PROTEIN 39"/>
    <property type="match status" value="1"/>
</dbReference>
<dbReference type="PANTHER" id="PTHR46481">
    <property type="entry name" value="ZINC FINGER BED DOMAIN-CONTAINING PROTEIN 4"/>
    <property type="match status" value="1"/>
</dbReference>
<keyword evidence="7" id="KW-0804">Transcription</keyword>
<dbReference type="EMBL" id="CAJVPY010008978">
    <property type="protein sequence ID" value="CAG8703162.1"/>
    <property type="molecule type" value="Genomic_DNA"/>
</dbReference>
<feature type="domain" description="HAT C-terminal dimerisation" evidence="11">
    <location>
        <begin position="191"/>
        <end position="228"/>
    </location>
</feature>
<feature type="compositionally biased region" description="Polar residues" evidence="9">
    <location>
        <begin position="248"/>
        <end position="267"/>
    </location>
</feature>
<dbReference type="GO" id="GO:0003677">
    <property type="term" value="F:DNA binding"/>
    <property type="evidence" value="ECO:0007669"/>
    <property type="project" value="UniProtKB-KW"/>
</dbReference>
<gene>
    <name evidence="12" type="ORF">DERYTH_LOCUS13117</name>
</gene>
<evidence type="ECO:0000259" key="11">
    <source>
        <dbReference type="Pfam" id="PF05699"/>
    </source>
</evidence>
<dbReference type="Pfam" id="PF05699">
    <property type="entry name" value="Dimer_Tnp_hAT"/>
    <property type="match status" value="1"/>
</dbReference>
<dbReference type="Proteomes" id="UP000789405">
    <property type="component" value="Unassembled WGS sequence"/>
</dbReference>
<evidence type="ECO:0000256" key="5">
    <source>
        <dbReference type="ARBA" id="ARBA00023015"/>
    </source>
</evidence>
<dbReference type="GO" id="GO:0005634">
    <property type="term" value="C:nucleus"/>
    <property type="evidence" value="ECO:0007669"/>
    <property type="project" value="UniProtKB-SubCell"/>
</dbReference>
<evidence type="ECO:0000313" key="12">
    <source>
        <dbReference type="EMBL" id="CAG8703162.1"/>
    </source>
</evidence>
<evidence type="ECO:0000256" key="1">
    <source>
        <dbReference type="ARBA" id="ARBA00004123"/>
    </source>
</evidence>
<dbReference type="SUPFAM" id="SSF57667">
    <property type="entry name" value="beta-beta-alpha zinc fingers"/>
    <property type="match status" value="1"/>
</dbReference>
<evidence type="ECO:0000256" key="7">
    <source>
        <dbReference type="ARBA" id="ARBA00023163"/>
    </source>
</evidence>
<reference evidence="12" key="1">
    <citation type="submission" date="2021-06" db="EMBL/GenBank/DDBJ databases">
        <authorList>
            <person name="Kallberg Y."/>
            <person name="Tangrot J."/>
            <person name="Rosling A."/>
        </authorList>
    </citation>
    <scope>NUCLEOTIDE SEQUENCE</scope>
    <source>
        <strain evidence="12">MA453B</strain>
    </source>
</reference>
<feature type="domain" description="BED-type" evidence="10">
    <location>
        <begin position="37"/>
        <end position="81"/>
    </location>
</feature>
<name>A0A9N9HSB9_9GLOM</name>
<evidence type="ECO:0000256" key="3">
    <source>
        <dbReference type="ARBA" id="ARBA00022771"/>
    </source>
</evidence>
<dbReference type="GO" id="GO:0009791">
    <property type="term" value="P:post-embryonic development"/>
    <property type="evidence" value="ECO:0007669"/>
    <property type="project" value="UniProtKB-ARBA"/>
</dbReference>
<sequence>FLMKTNNNSSVSSDSTSSQEISNIEAHINNKKFTLVVWNNFTLIKFADSSPNKAKYNHCEKRFSYKRSSGTSHLYRHLKTCKKYKITTAGSSSLDDYHNKDNQMQYISNQAKSWVYSEERIDFNVEPFQNYCLAHIINLIVQNGIKKISNIVKKHLYINTSIESNEGNLTNSDYQFDEDYYQYASKRLYQNANNLYEIAKDFLAIPATSVPSEQIFSLADRIIDDNQPSNLITLLTKEEPLYSTKPITKGQQTSKFDNINDENSTTPTKEKPLNSMTPITKEESPNLMTLLTKEEPPYSTKPTIKKEQ</sequence>
<evidence type="ECO:0000313" key="13">
    <source>
        <dbReference type="Proteomes" id="UP000789405"/>
    </source>
</evidence>
<organism evidence="12 13">
    <name type="scientific">Dentiscutata erythropus</name>
    <dbReference type="NCBI Taxonomy" id="1348616"/>
    <lineage>
        <taxon>Eukaryota</taxon>
        <taxon>Fungi</taxon>
        <taxon>Fungi incertae sedis</taxon>
        <taxon>Mucoromycota</taxon>
        <taxon>Glomeromycotina</taxon>
        <taxon>Glomeromycetes</taxon>
        <taxon>Diversisporales</taxon>
        <taxon>Gigasporaceae</taxon>
        <taxon>Dentiscutata</taxon>
    </lineage>
</organism>
<keyword evidence="4" id="KW-0862">Zinc</keyword>
<keyword evidence="13" id="KW-1185">Reference proteome</keyword>
<dbReference type="OrthoDB" id="3264316at2759"/>
<keyword evidence="6" id="KW-0238">DNA-binding</keyword>
<keyword evidence="8" id="KW-0539">Nucleus</keyword>
<protein>
    <submittedName>
        <fullName evidence="12">20924_t:CDS:1</fullName>
    </submittedName>
</protein>
<dbReference type="InterPro" id="IPR008906">
    <property type="entry name" value="HATC_C_dom"/>
</dbReference>
<accession>A0A9N9HSB9</accession>
<dbReference type="SUPFAM" id="SSF53098">
    <property type="entry name" value="Ribonuclease H-like"/>
    <property type="match status" value="1"/>
</dbReference>
<dbReference type="GO" id="GO:0046983">
    <property type="term" value="F:protein dimerization activity"/>
    <property type="evidence" value="ECO:0007669"/>
    <property type="project" value="InterPro"/>
</dbReference>
<evidence type="ECO:0000256" key="9">
    <source>
        <dbReference type="SAM" id="MobiDB-lite"/>
    </source>
</evidence>
<dbReference type="Pfam" id="PF02892">
    <property type="entry name" value="zf-BED"/>
    <property type="match status" value="1"/>
</dbReference>
<comment type="caution">
    <text evidence="12">The sequence shown here is derived from an EMBL/GenBank/DDBJ whole genome shotgun (WGS) entry which is preliminary data.</text>
</comment>
<feature type="non-terminal residue" evidence="12">
    <location>
        <position position="308"/>
    </location>
</feature>